<name>A0ABQ0JSC4_9BACT</name>
<organism evidence="3 4">
    <name type="scientific">Candidatus Brocadia sinica JPN1</name>
    <dbReference type="NCBI Taxonomy" id="1197129"/>
    <lineage>
        <taxon>Bacteria</taxon>
        <taxon>Pseudomonadati</taxon>
        <taxon>Planctomycetota</taxon>
        <taxon>Candidatus Brocadiia</taxon>
        <taxon>Candidatus Brocadiales</taxon>
        <taxon>Candidatus Brocadiaceae</taxon>
        <taxon>Candidatus Brocadia</taxon>
    </lineage>
</organism>
<dbReference type="PANTHER" id="PTHR11533">
    <property type="entry name" value="PROTEASE M1 ZINC METALLOPROTEASE"/>
    <property type="match status" value="1"/>
</dbReference>
<dbReference type="PANTHER" id="PTHR11533:SF174">
    <property type="entry name" value="PUROMYCIN-SENSITIVE AMINOPEPTIDASE-RELATED"/>
    <property type="match status" value="1"/>
</dbReference>
<gene>
    <name evidence="3" type="ORF">BROSI_A0134</name>
</gene>
<dbReference type="InterPro" id="IPR050344">
    <property type="entry name" value="Peptidase_M1_aminopeptidases"/>
</dbReference>
<keyword evidence="4" id="KW-1185">Reference proteome</keyword>
<comment type="caution">
    <text evidence="3">The sequence shown here is derived from an EMBL/GenBank/DDBJ whole genome shotgun (WGS) entry which is preliminary data.</text>
</comment>
<dbReference type="InterPro" id="IPR027268">
    <property type="entry name" value="Peptidase_M4/M1_CTD_sf"/>
</dbReference>
<dbReference type="SUPFAM" id="SSF55486">
    <property type="entry name" value="Metalloproteases ('zincins'), catalytic domain"/>
    <property type="match status" value="1"/>
</dbReference>
<dbReference type="Proteomes" id="UP000032309">
    <property type="component" value="Unassembled WGS sequence"/>
</dbReference>
<keyword evidence="1" id="KW-0732">Signal</keyword>
<proteinExistence type="predicted"/>
<evidence type="ECO:0000259" key="2">
    <source>
        <dbReference type="Pfam" id="PF01433"/>
    </source>
</evidence>
<evidence type="ECO:0000256" key="1">
    <source>
        <dbReference type="SAM" id="SignalP"/>
    </source>
</evidence>
<evidence type="ECO:0000313" key="4">
    <source>
        <dbReference type="Proteomes" id="UP000032309"/>
    </source>
</evidence>
<dbReference type="Gene3D" id="1.10.390.10">
    <property type="entry name" value="Neutral Protease Domain 2"/>
    <property type="match status" value="1"/>
</dbReference>
<evidence type="ECO:0000313" key="3">
    <source>
        <dbReference type="EMBL" id="GAN31633.1"/>
    </source>
</evidence>
<reference evidence="4" key="1">
    <citation type="journal article" date="2015" name="Genome Announc.">
        <title>Draft Genome Sequence of an Anaerobic Ammonium-Oxidizing Bacterium, "Candidatus Brocadia sinica".</title>
        <authorList>
            <person name="Oshiki M."/>
            <person name="Shinyako-Hata K."/>
            <person name="Satoh H."/>
            <person name="Okabe S."/>
        </authorList>
    </citation>
    <scope>NUCLEOTIDE SEQUENCE [LARGE SCALE GENOMIC DNA]</scope>
    <source>
        <strain evidence="4">JPN1</strain>
    </source>
</reference>
<dbReference type="RefSeq" id="WP_052561408.1">
    <property type="nucleotide sequence ID" value="NZ_BAFN01000001.1"/>
</dbReference>
<dbReference type="EMBL" id="BAFN01000001">
    <property type="protein sequence ID" value="GAN31633.1"/>
    <property type="molecule type" value="Genomic_DNA"/>
</dbReference>
<feature type="domain" description="Peptidase M1 membrane alanine aminopeptidase" evidence="2">
    <location>
        <begin position="312"/>
        <end position="454"/>
    </location>
</feature>
<accession>A0ABQ0JSC4</accession>
<protein>
    <recommendedName>
        <fullName evidence="2">Peptidase M1 membrane alanine aminopeptidase domain-containing protein</fullName>
    </recommendedName>
</protein>
<feature type="signal peptide" evidence="1">
    <location>
        <begin position="1"/>
        <end position="27"/>
    </location>
</feature>
<dbReference type="InterPro" id="IPR014782">
    <property type="entry name" value="Peptidase_M1_dom"/>
</dbReference>
<sequence>MLTTVKSKCILTFMCVLLIMTMSTLCAKEVRENKIQSHNLEIELFLKEHKLKAVDHMQVQCKDTEKVSCLINGAFQILSVGSLDRKLDFKVRTRGFDIDSLIQKGVAGNVQCLEITIPSDLRQADGLILDIAYEGCLFEKPASLELEDVGETTGIIDEAGVYLSPACTWYPDIPGSLAAFRVTAITPEGHEAVTQGTLVSRKSIDGKTYTTWEERNVSEGCDLVAGKYKVTSINHKGIDIYAYFFPEEQGLVETYINATKRYLDMYQKLLGDYPYGKFAIVENFFQTGYGMPSFTLLGNTVVKMPFIVDTSLGHEILHNWWGNSVFVDESQGNWCEGLTTYMADYYYKELKDSASAEEYRKDICRKYTNYVTGENDFPLKKFIGRRDQATRAIGYGKTAMVFHMLRRMVGDELFYKSLRRFYKEMIWQQASWKDIQYVFEDTGKMDLSWFFEQWINWEGAPFLELGKTEVEKVIDGWLTKVEVIQKGKPYHLFLSVRLGLDEGNFHTIAEVKGQSDHISLRTKSQPRYIIIDPQCDVFRRLHTEEIPPTIDLVLGDENKVVVYPTGGEGASQESYKKLAESLADKKTAVRADTEVTEKELSQKSLFVLGGPAENKLTKMFVENLSKDFSLEAGSFGVNKVTYKDKGNALLVTSKNVKNRKKGVAVFMGLGPDAIKSVGYKIPHYGKYSYLVFVDGKNVDKGTFAVTDNPLGRTLDQ</sequence>
<dbReference type="Pfam" id="PF01433">
    <property type="entry name" value="Peptidase_M1"/>
    <property type="match status" value="1"/>
</dbReference>
<feature type="chain" id="PRO_5045553726" description="Peptidase M1 membrane alanine aminopeptidase domain-containing protein" evidence="1">
    <location>
        <begin position="28"/>
        <end position="716"/>
    </location>
</feature>